<gene>
    <name evidence="2" type="ORF">PIB30_000489</name>
</gene>
<proteinExistence type="predicted"/>
<sequence>MDHYDAPPFHRNPYGTQDQSQATSQTHVLGTFSLAVSASLISSHPLAMLLQAVTCRIFLLQDQMVLPLRFIFFQISEGRTRTAPRLHNSRLRVEPSCSGAVGEVVEYAEKEMATTGGGVLHQGTRLGHR</sequence>
<feature type="region of interest" description="Disordered" evidence="1">
    <location>
        <begin position="1"/>
        <end position="21"/>
    </location>
</feature>
<name>A0ABU6W5T8_9FABA</name>
<protein>
    <submittedName>
        <fullName evidence="2">Uncharacterized protein</fullName>
    </submittedName>
</protein>
<evidence type="ECO:0000256" key="1">
    <source>
        <dbReference type="SAM" id="MobiDB-lite"/>
    </source>
</evidence>
<comment type="caution">
    <text evidence="2">The sequence shown here is derived from an EMBL/GenBank/DDBJ whole genome shotgun (WGS) entry which is preliminary data.</text>
</comment>
<evidence type="ECO:0000313" key="2">
    <source>
        <dbReference type="EMBL" id="MED6179373.1"/>
    </source>
</evidence>
<organism evidence="2 3">
    <name type="scientific">Stylosanthes scabra</name>
    <dbReference type="NCBI Taxonomy" id="79078"/>
    <lineage>
        <taxon>Eukaryota</taxon>
        <taxon>Viridiplantae</taxon>
        <taxon>Streptophyta</taxon>
        <taxon>Embryophyta</taxon>
        <taxon>Tracheophyta</taxon>
        <taxon>Spermatophyta</taxon>
        <taxon>Magnoliopsida</taxon>
        <taxon>eudicotyledons</taxon>
        <taxon>Gunneridae</taxon>
        <taxon>Pentapetalae</taxon>
        <taxon>rosids</taxon>
        <taxon>fabids</taxon>
        <taxon>Fabales</taxon>
        <taxon>Fabaceae</taxon>
        <taxon>Papilionoideae</taxon>
        <taxon>50 kb inversion clade</taxon>
        <taxon>dalbergioids sensu lato</taxon>
        <taxon>Dalbergieae</taxon>
        <taxon>Pterocarpus clade</taxon>
        <taxon>Stylosanthes</taxon>
    </lineage>
</organism>
<dbReference type="Proteomes" id="UP001341840">
    <property type="component" value="Unassembled WGS sequence"/>
</dbReference>
<reference evidence="2 3" key="1">
    <citation type="journal article" date="2023" name="Plants (Basel)">
        <title>Bridging the Gap: Combining Genomics and Transcriptomics Approaches to Understand Stylosanthes scabra, an Orphan Legume from the Brazilian Caatinga.</title>
        <authorList>
            <person name="Ferreira-Neto J.R.C."/>
            <person name="da Silva M.D."/>
            <person name="Binneck E."/>
            <person name="de Melo N.F."/>
            <person name="da Silva R.H."/>
            <person name="de Melo A.L.T.M."/>
            <person name="Pandolfi V."/>
            <person name="Bustamante F.O."/>
            <person name="Brasileiro-Vidal A.C."/>
            <person name="Benko-Iseppon A.M."/>
        </authorList>
    </citation>
    <scope>NUCLEOTIDE SEQUENCE [LARGE SCALE GENOMIC DNA]</scope>
    <source>
        <tissue evidence="2">Leaves</tissue>
    </source>
</reference>
<evidence type="ECO:0000313" key="3">
    <source>
        <dbReference type="Proteomes" id="UP001341840"/>
    </source>
</evidence>
<dbReference type="EMBL" id="JASCZI010181244">
    <property type="protein sequence ID" value="MED6179373.1"/>
    <property type="molecule type" value="Genomic_DNA"/>
</dbReference>
<keyword evidence="3" id="KW-1185">Reference proteome</keyword>
<accession>A0ABU6W5T8</accession>